<dbReference type="EMBL" id="GEVI01004513">
    <property type="protein sequence ID" value="JAU27807.1"/>
    <property type="molecule type" value="Transcribed_RNA"/>
</dbReference>
<protein>
    <submittedName>
        <fullName evidence="1">Uncharacterized protein</fullName>
    </submittedName>
</protein>
<evidence type="ECO:0000313" key="1">
    <source>
        <dbReference type="EMBL" id="JAU27807.1"/>
    </source>
</evidence>
<reference evidence="1" key="1">
    <citation type="submission" date="2016-07" db="EMBL/GenBank/DDBJ databases">
        <title>De novo transcriptome assembly of four accessions of the metal hyperaccumulator plant Noccaea caerulescens.</title>
        <authorList>
            <person name="Blande D."/>
            <person name="Halimaa P."/>
            <person name="Tervahauta A.I."/>
            <person name="Aarts M.G."/>
            <person name="Karenlampi S.O."/>
        </authorList>
    </citation>
    <scope>NUCLEOTIDE SEQUENCE</scope>
</reference>
<dbReference type="AlphaFoldDB" id="A0A1J3E8R3"/>
<organism evidence="1">
    <name type="scientific">Noccaea caerulescens</name>
    <name type="common">Alpine penny-cress</name>
    <name type="synonym">Thlaspi caerulescens</name>
    <dbReference type="NCBI Taxonomy" id="107243"/>
    <lineage>
        <taxon>Eukaryota</taxon>
        <taxon>Viridiplantae</taxon>
        <taxon>Streptophyta</taxon>
        <taxon>Embryophyta</taxon>
        <taxon>Tracheophyta</taxon>
        <taxon>Spermatophyta</taxon>
        <taxon>Magnoliopsida</taxon>
        <taxon>eudicotyledons</taxon>
        <taxon>Gunneridae</taxon>
        <taxon>Pentapetalae</taxon>
        <taxon>rosids</taxon>
        <taxon>malvids</taxon>
        <taxon>Brassicales</taxon>
        <taxon>Brassicaceae</taxon>
        <taxon>Coluteocarpeae</taxon>
        <taxon>Noccaea</taxon>
    </lineage>
</organism>
<proteinExistence type="predicted"/>
<gene>
    <name evidence="1" type="ORF">GA_TR9938_c0_g1_i1_g.33015</name>
</gene>
<name>A0A1J3E8R3_NOCCA</name>
<accession>A0A1J3E8R3</accession>
<sequence>MHGLRYFVLLHLLVHSPPHWNDFRLPDPYFSGWYSASFDIVRKMKEKRTVRKRRQVMSLAMAAFATYLALERECVLKLLVLS</sequence>